<evidence type="ECO:0000313" key="2">
    <source>
        <dbReference type="Proteomes" id="UP000297861"/>
    </source>
</evidence>
<reference evidence="1 2" key="1">
    <citation type="submission" date="2019-03" db="EMBL/GenBank/DDBJ databases">
        <title>San Antonio Military Medical Center submission to MRSN (WRAIR), pending publication.</title>
        <authorList>
            <person name="Blyth D.M."/>
            <person name="Mccarthy S.L."/>
            <person name="Schall S.E."/>
            <person name="Stam J.A."/>
            <person name="Ong A.C."/>
            <person name="Mcgann P.T."/>
        </authorList>
    </citation>
    <scope>NUCLEOTIDE SEQUENCE [LARGE SCALE GENOMIC DNA]</scope>
    <source>
        <strain evidence="1 2">MRSN571793</strain>
    </source>
</reference>
<dbReference type="RefSeq" id="WP_134437585.1">
    <property type="nucleotide sequence ID" value="NZ_SOML01000018.1"/>
</dbReference>
<evidence type="ECO:0008006" key="3">
    <source>
        <dbReference type="Google" id="ProtNLM"/>
    </source>
</evidence>
<organism evidence="1 2">
    <name type="scientific">Dysgonomonas capnocytophagoides</name>
    <dbReference type="NCBI Taxonomy" id="45254"/>
    <lineage>
        <taxon>Bacteria</taxon>
        <taxon>Pseudomonadati</taxon>
        <taxon>Bacteroidota</taxon>
        <taxon>Bacteroidia</taxon>
        <taxon>Bacteroidales</taxon>
        <taxon>Dysgonomonadaceae</taxon>
        <taxon>Dysgonomonas</taxon>
    </lineage>
</organism>
<proteinExistence type="predicted"/>
<evidence type="ECO:0000313" key="1">
    <source>
        <dbReference type="EMBL" id="TFD92177.1"/>
    </source>
</evidence>
<protein>
    <recommendedName>
        <fullName evidence="3">Minor capsid protein</fullName>
    </recommendedName>
</protein>
<dbReference type="EMBL" id="SOML01000018">
    <property type="protein sequence ID" value="TFD92177.1"/>
    <property type="molecule type" value="Genomic_DNA"/>
</dbReference>
<accession>A0A4Y8KU14</accession>
<sequence>MSSLSHHDKQHVLRLLNQQGLVKRIFDDFTRRSGLILTKWTEKNTDNVWVRNASLEKQIDKLLTELHDNLLININNNTTGAWEASNLKNDDLLKAFIKDLALPEIIGKSRYEKLEQGMFARNMDALKAFQQRKIDGLTLSDTVWKSVEGAKENLEYYLSSGISTERPAASISQDIRQLLQDPDKRFRRIRNDKGKLILSKPMQDYHPGQGIYRSSSKNALRVAATETNQAYHTADYERWSNQGFILGIEVHRSKSNKGPCAICDPMVGKYPKGYKFKGQHPWCICFAVPIMLEGEEYIDYLLTGVVPEDKIIKTVPQSAIDFVNAKEANKNQWFVKENSKYLLK</sequence>
<dbReference type="AlphaFoldDB" id="A0A4Y8KU14"/>
<gene>
    <name evidence="1" type="ORF">E2605_18915</name>
</gene>
<keyword evidence="2" id="KW-1185">Reference proteome</keyword>
<dbReference type="OrthoDB" id="661150at2"/>
<dbReference type="Proteomes" id="UP000297861">
    <property type="component" value="Unassembled WGS sequence"/>
</dbReference>
<name>A0A4Y8KU14_9BACT</name>
<comment type="caution">
    <text evidence="1">The sequence shown here is derived from an EMBL/GenBank/DDBJ whole genome shotgun (WGS) entry which is preliminary data.</text>
</comment>